<dbReference type="Gene3D" id="2.170.270.10">
    <property type="entry name" value="SET domain"/>
    <property type="match status" value="1"/>
</dbReference>
<feature type="domain" description="SET" evidence="16">
    <location>
        <begin position="226"/>
        <end position="340"/>
    </location>
</feature>
<dbReference type="GO" id="GO:0043565">
    <property type="term" value="F:sequence-specific DNA binding"/>
    <property type="evidence" value="ECO:0007669"/>
    <property type="project" value="UniProtKB-ARBA"/>
</dbReference>
<dbReference type="SUPFAM" id="SSF82199">
    <property type="entry name" value="SET domain"/>
    <property type="match status" value="1"/>
</dbReference>
<evidence type="ECO:0000256" key="9">
    <source>
        <dbReference type="ARBA" id="ARBA00022833"/>
    </source>
</evidence>
<feature type="domain" description="C2H2-type" evidence="15">
    <location>
        <begin position="729"/>
        <end position="756"/>
    </location>
</feature>
<sequence length="864" mass="99399">MEAVNQMSTVNFDNIPTTINEFFSAEEFAKMTEYEKQHLSSLRQNFEALKRAGLPIKPPEFMLRNKAKRERTNITALPLTDSSDGSDAEWTPDSERAKIAVQKKPFKPTFKVVYKKNATKKPPPPTTKTKVKAKKQKMEEMEEEDDPHVYPFRTKRVTTFMSLIIPEDDDFLYTAFDLFVDCEECNMEYITDCPEHGPLKNVYDSEVPPTCKKGENPDYCRKTLPQGLVIKKSKIPRAGLGVFATTLFPVRSRFGPYGGRKEMDRYVAHESGYCWQVVHDGKPSHFVDASDPKESNWMRFVNCARSEEEQCVTAYQHKGEIYYRAHKDIYPGMELLVYYGDSYARDLGIQTQKVGSLESTGGYPVNMQQDNDDNGPFKCHWCPFVYFHFIDRERHMKRSHNEEYTWCLQEKFACHILKLQEGKVSCTPKHTNPSDREAFVRGADDESLPSNFTCNQKRAINIKNEQKNNNTHVMSLDFNRFNKMGKKKNVISHFVSQDSLSRPSNYIQETEKDKYLMNLSSSHLVYYTDNAVANPNYCLQNHCTEKTLGNCKSDVCAEYDEKDNEFSVRKETCTGEDLNQYKVCGKECAQSIKLIQKRTHMGEKPYKCNLCGKEFNHSNDCLSGHKRIHTSQKPYKCDVCGKGFTQNINLSRHKRVHTGEKPFKCDVCGKDFNDRSALSSHKRIHTGEEPYKCDDCGKGFTQYNHLSTHKRVHTGEKPYKCDVCGEKPYKCDVCGKGFTQYNHLSKHKRIHTGEKPYKCDDCGKGFSVSNNLSSHKRIHTGEKPYKCDVCGKGFTKSNDLSRHKRVHTGEKPYKCDVCGKGFTQYNHLSKHKRIHTGEKPYKCDVCGKGFSDRSALSKHKRNHS</sequence>
<keyword evidence="5" id="KW-0949">S-adenosyl-L-methionine</keyword>
<dbReference type="InterPro" id="IPR001214">
    <property type="entry name" value="SET_dom"/>
</dbReference>
<dbReference type="GO" id="GO:0022603">
    <property type="term" value="P:regulation of anatomical structure morphogenesis"/>
    <property type="evidence" value="ECO:0007669"/>
    <property type="project" value="UniProtKB-ARBA"/>
</dbReference>
<comment type="similarity">
    <text evidence="2">Belongs to the krueppel C2H2-type zinc-finger protein family.</text>
</comment>
<dbReference type="InterPro" id="IPR044417">
    <property type="entry name" value="PRDM7_9_PR-SET"/>
</dbReference>
<dbReference type="SMART" id="SM00355">
    <property type="entry name" value="ZnF_C2H2"/>
    <property type="match status" value="10"/>
</dbReference>
<keyword evidence="7" id="KW-0677">Repeat</keyword>
<keyword evidence="10" id="KW-0805">Transcription regulation</keyword>
<comment type="caution">
    <text evidence="17">The sequence shown here is derived from an EMBL/GenBank/DDBJ whole genome shotgun (WGS) entry which is preliminary data.</text>
</comment>
<protein>
    <submittedName>
        <fullName evidence="17">Zinc finger protein 724</fullName>
    </submittedName>
</protein>
<feature type="domain" description="C2H2-type" evidence="15">
    <location>
        <begin position="785"/>
        <end position="812"/>
    </location>
</feature>
<dbReference type="Gene3D" id="3.30.160.60">
    <property type="entry name" value="Classic Zinc Finger"/>
    <property type="match status" value="10"/>
</dbReference>
<dbReference type="Proteomes" id="UP000735302">
    <property type="component" value="Unassembled WGS sequence"/>
</dbReference>
<dbReference type="GO" id="GO:0032259">
    <property type="term" value="P:methylation"/>
    <property type="evidence" value="ECO:0007669"/>
    <property type="project" value="UniProtKB-KW"/>
</dbReference>
<dbReference type="EMBL" id="BLXT01006136">
    <property type="protein sequence ID" value="GFO29224.1"/>
    <property type="molecule type" value="Genomic_DNA"/>
</dbReference>
<dbReference type="PROSITE" id="PS00028">
    <property type="entry name" value="ZINC_FINGER_C2H2_1"/>
    <property type="match status" value="9"/>
</dbReference>
<evidence type="ECO:0000256" key="3">
    <source>
        <dbReference type="ARBA" id="ARBA00022603"/>
    </source>
</evidence>
<keyword evidence="11" id="KW-0238">DNA-binding</keyword>
<dbReference type="FunFam" id="3.30.160.60:FF:001498">
    <property type="entry name" value="Zinc finger protein 404"/>
    <property type="match status" value="2"/>
</dbReference>
<reference evidence="17 18" key="1">
    <citation type="journal article" date="2021" name="Elife">
        <title>Chloroplast acquisition without the gene transfer in kleptoplastic sea slugs, Plakobranchus ocellatus.</title>
        <authorList>
            <person name="Maeda T."/>
            <person name="Takahashi S."/>
            <person name="Yoshida T."/>
            <person name="Shimamura S."/>
            <person name="Takaki Y."/>
            <person name="Nagai Y."/>
            <person name="Toyoda A."/>
            <person name="Suzuki Y."/>
            <person name="Arimoto A."/>
            <person name="Ishii H."/>
            <person name="Satoh N."/>
            <person name="Nishiyama T."/>
            <person name="Hasebe M."/>
            <person name="Maruyama T."/>
            <person name="Minagawa J."/>
            <person name="Obokata J."/>
            <person name="Shigenobu S."/>
        </authorList>
    </citation>
    <scope>NUCLEOTIDE SEQUENCE [LARGE SCALE GENOMIC DNA]</scope>
</reference>
<accession>A0AAV4C9F8</accession>
<evidence type="ECO:0000256" key="13">
    <source>
        <dbReference type="ARBA" id="ARBA00023242"/>
    </source>
</evidence>
<dbReference type="FunFam" id="3.30.160.60:FF:000394">
    <property type="entry name" value="Zinc finger protein 836"/>
    <property type="match status" value="1"/>
</dbReference>
<dbReference type="AlphaFoldDB" id="A0AAV4C9F8"/>
<organism evidence="17 18">
    <name type="scientific">Plakobranchus ocellatus</name>
    <dbReference type="NCBI Taxonomy" id="259542"/>
    <lineage>
        <taxon>Eukaryota</taxon>
        <taxon>Metazoa</taxon>
        <taxon>Spiralia</taxon>
        <taxon>Lophotrochozoa</taxon>
        <taxon>Mollusca</taxon>
        <taxon>Gastropoda</taxon>
        <taxon>Heterobranchia</taxon>
        <taxon>Euthyneura</taxon>
        <taxon>Panpulmonata</taxon>
        <taxon>Sacoglossa</taxon>
        <taxon>Placobranchoidea</taxon>
        <taxon>Plakobranchidae</taxon>
        <taxon>Plakobranchus</taxon>
    </lineage>
</organism>
<proteinExistence type="inferred from homology"/>
<dbReference type="Pfam" id="PF21549">
    <property type="entry name" value="PRDM2_PR"/>
    <property type="match status" value="1"/>
</dbReference>
<dbReference type="InterPro" id="IPR050331">
    <property type="entry name" value="Zinc_finger"/>
</dbReference>
<comment type="subcellular location">
    <subcellularLocation>
        <location evidence="1">Nucleus</location>
    </subcellularLocation>
</comment>
<dbReference type="SUPFAM" id="SSF57667">
    <property type="entry name" value="beta-beta-alpha zinc fingers"/>
    <property type="match status" value="6"/>
</dbReference>
<evidence type="ECO:0000259" key="16">
    <source>
        <dbReference type="PROSITE" id="PS50280"/>
    </source>
</evidence>
<dbReference type="SMART" id="SM00317">
    <property type="entry name" value="SET"/>
    <property type="match status" value="1"/>
</dbReference>
<evidence type="ECO:0000256" key="11">
    <source>
        <dbReference type="ARBA" id="ARBA00023125"/>
    </source>
</evidence>
<dbReference type="FunFam" id="3.30.160.60:FF:000663">
    <property type="entry name" value="Zinc finger protein 45"/>
    <property type="match status" value="1"/>
</dbReference>
<keyword evidence="4" id="KW-0808">Transferase</keyword>
<feature type="domain" description="C2H2-type" evidence="15">
    <location>
        <begin position="663"/>
        <end position="690"/>
    </location>
</feature>
<evidence type="ECO:0000256" key="5">
    <source>
        <dbReference type="ARBA" id="ARBA00022691"/>
    </source>
</evidence>
<evidence type="ECO:0000256" key="7">
    <source>
        <dbReference type="ARBA" id="ARBA00022737"/>
    </source>
</evidence>
<keyword evidence="18" id="KW-1185">Reference proteome</keyword>
<dbReference type="PROSITE" id="PS50280">
    <property type="entry name" value="SET"/>
    <property type="match status" value="1"/>
</dbReference>
<evidence type="ECO:0000256" key="8">
    <source>
        <dbReference type="ARBA" id="ARBA00022771"/>
    </source>
</evidence>
<evidence type="ECO:0000256" key="4">
    <source>
        <dbReference type="ARBA" id="ARBA00022679"/>
    </source>
</evidence>
<dbReference type="InterPro" id="IPR046341">
    <property type="entry name" value="SET_dom_sf"/>
</dbReference>
<dbReference type="InterPro" id="IPR036236">
    <property type="entry name" value="Znf_C2H2_sf"/>
</dbReference>
<feature type="domain" description="C2H2-type" evidence="15">
    <location>
        <begin position="841"/>
        <end position="864"/>
    </location>
</feature>
<feature type="domain" description="C2H2-type" evidence="15">
    <location>
        <begin position="606"/>
        <end position="634"/>
    </location>
</feature>
<evidence type="ECO:0000313" key="18">
    <source>
        <dbReference type="Proteomes" id="UP000735302"/>
    </source>
</evidence>
<keyword evidence="13" id="KW-0539">Nucleus</keyword>
<dbReference type="FunFam" id="3.30.160.60:FF:002343">
    <property type="entry name" value="Zinc finger protein 33A"/>
    <property type="match status" value="2"/>
</dbReference>
<keyword evidence="9" id="KW-0862">Zinc</keyword>
<dbReference type="PANTHER" id="PTHR16515:SF49">
    <property type="entry name" value="GASTRULA ZINC FINGER PROTEIN XLCGF49.1-LIKE-RELATED"/>
    <property type="match status" value="1"/>
</dbReference>
<evidence type="ECO:0000256" key="1">
    <source>
        <dbReference type="ARBA" id="ARBA00004123"/>
    </source>
</evidence>
<dbReference type="GO" id="GO:0042054">
    <property type="term" value="F:histone methyltransferase activity"/>
    <property type="evidence" value="ECO:0007669"/>
    <property type="project" value="InterPro"/>
</dbReference>
<feature type="domain" description="C2H2-type" evidence="15">
    <location>
        <begin position="691"/>
        <end position="718"/>
    </location>
</feature>
<feature type="domain" description="C2H2-type" evidence="15">
    <location>
        <begin position="757"/>
        <end position="784"/>
    </location>
</feature>
<dbReference type="InterPro" id="IPR013087">
    <property type="entry name" value="Znf_C2H2_type"/>
</dbReference>
<dbReference type="FunFam" id="3.30.160.60:FF:000690">
    <property type="entry name" value="Zinc finger protein 354C"/>
    <property type="match status" value="1"/>
</dbReference>
<keyword evidence="12" id="KW-0804">Transcription</keyword>
<dbReference type="GO" id="GO:0008270">
    <property type="term" value="F:zinc ion binding"/>
    <property type="evidence" value="ECO:0007669"/>
    <property type="project" value="UniProtKB-KW"/>
</dbReference>
<keyword evidence="3" id="KW-0489">Methyltransferase</keyword>
<gene>
    <name evidence="17" type="ORF">PoB_005572900</name>
</gene>
<evidence type="ECO:0000256" key="12">
    <source>
        <dbReference type="ARBA" id="ARBA00023163"/>
    </source>
</evidence>
<dbReference type="PROSITE" id="PS50157">
    <property type="entry name" value="ZINC_FINGER_C2H2_2"/>
    <property type="match status" value="9"/>
</dbReference>
<evidence type="ECO:0000259" key="15">
    <source>
        <dbReference type="PROSITE" id="PS50157"/>
    </source>
</evidence>
<dbReference type="PANTHER" id="PTHR16515">
    <property type="entry name" value="PR DOMAIN ZINC FINGER PROTEIN"/>
    <property type="match status" value="1"/>
</dbReference>
<evidence type="ECO:0000256" key="6">
    <source>
        <dbReference type="ARBA" id="ARBA00022723"/>
    </source>
</evidence>
<evidence type="ECO:0000256" key="10">
    <source>
        <dbReference type="ARBA" id="ARBA00023015"/>
    </source>
</evidence>
<dbReference type="GO" id="GO:0045892">
    <property type="term" value="P:negative regulation of DNA-templated transcription"/>
    <property type="evidence" value="ECO:0007669"/>
    <property type="project" value="UniProtKB-ARBA"/>
</dbReference>
<keyword evidence="8 14" id="KW-0863">Zinc-finger</keyword>
<feature type="domain" description="C2H2-type" evidence="15">
    <location>
        <begin position="635"/>
        <end position="662"/>
    </location>
</feature>
<evidence type="ECO:0000256" key="2">
    <source>
        <dbReference type="ARBA" id="ARBA00006991"/>
    </source>
</evidence>
<name>A0AAV4C9F8_9GAST</name>
<feature type="domain" description="C2H2-type" evidence="15">
    <location>
        <begin position="813"/>
        <end position="840"/>
    </location>
</feature>
<dbReference type="FunFam" id="3.30.160.60:FF:002239">
    <property type="entry name" value="Zinc finger protein 226"/>
    <property type="match status" value="1"/>
</dbReference>
<keyword evidence="6" id="KW-0479">Metal-binding</keyword>
<evidence type="ECO:0000256" key="14">
    <source>
        <dbReference type="PROSITE-ProRule" id="PRU00042"/>
    </source>
</evidence>
<dbReference type="GO" id="GO:0005634">
    <property type="term" value="C:nucleus"/>
    <property type="evidence" value="ECO:0007669"/>
    <property type="project" value="UniProtKB-SubCell"/>
</dbReference>
<evidence type="ECO:0000313" key="17">
    <source>
        <dbReference type="EMBL" id="GFO29224.1"/>
    </source>
</evidence>
<dbReference type="CDD" id="cd19193">
    <property type="entry name" value="PR-SET_PRDM7_9"/>
    <property type="match status" value="1"/>
</dbReference>
<dbReference type="Pfam" id="PF00096">
    <property type="entry name" value="zf-C2H2"/>
    <property type="match status" value="8"/>
</dbReference>
<dbReference type="FunFam" id="3.30.160.60:FF:002090">
    <property type="entry name" value="Zinc finger protein 473"/>
    <property type="match status" value="1"/>
</dbReference>